<evidence type="ECO:0000256" key="1">
    <source>
        <dbReference type="SAM" id="MobiDB-lite"/>
    </source>
</evidence>
<name>A0A411E9C3_9FLAO</name>
<dbReference type="InterPro" id="IPR032272">
    <property type="entry name" value="DUF4834"/>
</dbReference>
<evidence type="ECO:0000256" key="2">
    <source>
        <dbReference type="SAM" id="Phobius"/>
    </source>
</evidence>
<feature type="transmembrane region" description="Helical" evidence="2">
    <location>
        <begin position="6"/>
        <end position="25"/>
    </location>
</feature>
<dbReference type="AlphaFoldDB" id="A0A411E9C3"/>
<gene>
    <name evidence="3" type="ORF">EQY75_06915</name>
</gene>
<reference evidence="3 4" key="1">
    <citation type="submission" date="2019-01" db="EMBL/GenBank/DDBJ databases">
        <title>Muriicola soli sp. nov., isolated from soil.</title>
        <authorList>
            <person name="Kang H.J."/>
            <person name="Kim S.B."/>
        </authorList>
    </citation>
    <scope>NUCLEOTIDE SEQUENCE [LARGE SCALE GENOMIC DNA]</scope>
    <source>
        <strain evidence="3 4">MMS17-SY002</strain>
    </source>
</reference>
<proteinExistence type="predicted"/>
<dbReference type="Pfam" id="PF16118">
    <property type="entry name" value="DUF4834"/>
    <property type="match status" value="1"/>
</dbReference>
<feature type="compositionally biased region" description="Basic and acidic residues" evidence="1">
    <location>
        <begin position="59"/>
        <end position="74"/>
    </location>
</feature>
<dbReference type="Proteomes" id="UP000290889">
    <property type="component" value="Chromosome"/>
</dbReference>
<keyword evidence="2" id="KW-1133">Transmembrane helix</keyword>
<dbReference type="OrthoDB" id="1123055at2"/>
<evidence type="ECO:0000313" key="4">
    <source>
        <dbReference type="Proteomes" id="UP000290889"/>
    </source>
</evidence>
<sequence>MGFLKTLLIILLVYFLLRIVWRLLAPRLFKYAVKKTEDRFKEAFERANPGYQSSQSRGNDLDRKSPGNQKKDSSEQLGEYIDFEEIE</sequence>
<keyword evidence="4" id="KW-1185">Reference proteome</keyword>
<dbReference type="EMBL" id="CP035544">
    <property type="protein sequence ID" value="QBA64282.1"/>
    <property type="molecule type" value="Genomic_DNA"/>
</dbReference>
<accession>A0A411E9C3</accession>
<feature type="region of interest" description="Disordered" evidence="1">
    <location>
        <begin position="44"/>
        <end position="87"/>
    </location>
</feature>
<protein>
    <submittedName>
        <fullName evidence="3">DUF4834 family protein</fullName>
    </submittedName>
</protein>
<keyword evidence="2" id="KW-0812">Transmembrane</keyword>
<organism evidence="3 4">
    <name type="scientific">Muriicola soli</name>
    <dbReference type="NCBI Taxonomy" id="2507538"/>
    <lineage>
        <taxon>Bacteria</taxon>
        <taxon>Pseudomonadati</taxon>
        <taxon>Bacteroidota</taxon>
        <taxon>Flavobacteriia</taxon>
        <taxon>Flavobacteriales</taxon>
        <taxon>Flavobacteriaceae</taxon>
        <taxon>Muriicola</taxon>
    </lineage>
</organism>
<evidence type="ECO:0000313" key="3">
    <source>
        <dbReference type="EMBL" id="QBA64282.1"/>
    </source>
</evidence>
<dbReference type="RefSeq" id="WP_129604206.1">
    <property type="nucleotide sequence ID" value="NZ_CP035544.1"/>
</dbReference>
<keyword evidence="2" id="KW-0472">Membrane</keyword>
<dbReference type="KEGG" id="mur:EQY75_06915"/>